<feature type="domain" description="Anaphase-promoting complex subunit 4-like WD40" evidence="5">
    <location>
        <begin position="422"/>
        <end position="467"/>
    </location>
</feature>
<feature type="transmembrane region" description="Helical" evidence="4">
    <location>
        <begin position="189"/>
        <end position="213"/>
    </location>
</feature>
<feature type="repeat" description="WD" evidence="3">
    <location>
        <begin position="519"/>
        <end position="552"/>
    </location>
</feature>
<feature type="transmembrane region" description="Helical" evidence="4">
    <location>
        <begin position="28"/>
        <end position="44"/>
    </location>
</feature>
<dbReference type="EMBL" id="CP000875">
    <property type="protein sequence ID" value="ABX03262.1"/>
    <property type="molecule type" value="Genomic_DNA"/>
</dbReference>
<feature type="transmembrane region" description="Helical" evidence="4">
    <location>
        <begin position="89"/>
        <end position="109"/>
    </location>
</feature>
<dbReference type="InParanoid" id="A9AW24"/>
<sequence length="557" mass="64077">MLRRTFWVIIVGILLVLLNFKINGIELLPNWLGLLLIFGALLRLQQAYVYFKRATWLSFFALGQSIPWFESPTTLPDDPWYQYGFVLSYFFYGIYLWMIGEICYALVRYQRLAEPERSNRPLVLSYLALMSHLIFLLLLWIWPALGVSLLTMVALGIGFIAYAVVFFQWQRYTKRLNSIDFGIQHTPRFAAWLKVTIVILLIVPLLGLSSTWINPTNPLVANEPTATAIYRQKFSRSYVLPKNPIAYSPDGSMLALIDKEIVELPEELQNNYDFTITKLYLLDTADYSKQRVITLGDNVFVTNMTWNHTGSQIFVSLGRDSSTINYIIDPIKADIKFSKEGKYIGFLNSARWSADDRIITLLANSVWEFNAITGEMQIISRPIYNPSLKADLSPDSQYIVYRDELQDSLDIYRSPDWIAYTNLQKNIEYVYNLSWSNDQKLIAVAKSNDEIQVWDAASGQSIHSLLITYQDDRWWNAKTYATFAQSVTFSLDSTLIAGGSHDGNMMLWQVDDGRRLLRFDQQQSGIIAIAIKPHNQHMASIDEDGNLLIWDIMKVVQ</sequence>
<dbReference type="Pfam" id="PF00400">
    <property type="entry name" value="WD40"/>
    <property type="match status" value="2"/>
</dbReference>
<gene>
    <name evidence="6" type="ordered locus">Haur_0614</name>
</gene>
<organism evidence="6 7">
    <name type="scientific">Herpetosiphon aurantiacus (strain ATCC 23779 / DSM 785 / 114-95)</name>
    <dbReference type="NCBI Taxonomy" id="316274"/>
    <lineage>
        <taxon>Bacteria</taxon>
        <taxon>Bacillati</taxon>
        <taxon>Chloroflexota</taxon>
        <taxon>Chloroflexia</taxon>
        <taxon>Herpetosiphonales</taxon>
        <taxon>Herpetosiphonaceae</taxon>
        <taxon>Herpetosiphon</taxon>
    </lineage>
</organism>
<dbReference type="eggNOG" id="COG0823">
    <property type="taxonomic scope" value="Bacteria"/>
</dbReference>
<keyword evidence="7" id="KW-1185">Reference proteome</keyword>
<dbReference type="KEGG" id="hau:Haur_0614"/>
<dbReference type="HOGENOM" id="CLU_488988_0_0_0"/>
<reference evidence="6 7" key="1">
    <citation type="journal article" date="2011" name="Stand. Genomic Sci.">
        <title>Complete genome sequence of the filamentous gliding predatory bacterium Herpetosiphon aurantiacus type strain (114-95(T)).</title>
        <authorList>
            <person name="Kiss H."/>
            <person name="Nett M."/>
            <person name="Domin N."/>
            <person name="Martin K."/>
            <person name="Maresca J.A."/>
            <person name="Copeland A."/>
            <person name="Lapidus A."/>
            <person name="Lucas S."/>
            <person name="Berry K.W."/>
            <person name="Glavina Del Rio T."/>
            <person name="Dalin E."/>
            <person name="Tice H."/>
            <person name="Pitluck S."/>
            <person name="Richardson P."/>
            <person name="Bruce D."/>
            <person name="Goodwin L."/>
            <person name="Han C."/>
            <person name="Detter J.C."/>
            <person name="Schmutz J."/>
            <person name="Brettin T."/>
            <person name="Land M."/>
            <person name="Hauser L."/>
            <person name="Kyrpides N.C."/>
            <person name="Ivanova N."/>
            <person name="Goker M."/>
            <person name="Woyke T."/>
            <person name="Klenk H.P."/>
            <person name="Bryant D.A."/>
        </authorList>
    </citation>
    <scope>NUCLEOTIDE SEQUENCE [LARGE SCALE GENOMIC DNA]</scope>
    <source>
        <strain evidence="7">ATCC 23779 / DSM 785 / 114-95</strain>
    </source>
</reference>
<dbReference type="InterPro" id="IPR036322">
    <property type="entry name" value="WD40_repeat_dom_sf"/>
</dbReference>
<keyword evidence="2" id="KW-0677">Repeat</keyword>
<dbReference type="PANTHER" id="PTHR19848">
    <property type="entry name" value="WD40 REPEAT PROTEIN"/>
    <property type="match status" value="1"/>
</dbReference>
<dbReference type="PROSITE" id="PS50082">
    <property type="entry name" value="WD_REPEATS_2"/>
    <property type="match status" value="3"/>
</dbReference>
<evidence type="ECO:0000313" key="7">
    <source>
        <dbReference type="Proteomes" id="UP000000787"/>
    </source>
</evidence>
<dbReference type="Gene3D" id="2.130.10.10">
    <property type="entry name" value="YVTN repeat-like/Quinoprotein amine dehydrogenase"/>
    <property type="match status" value="1"/>
</dbReference>
<evidence type="ECO:0000256" key="4">
    <source>
        <dbReference type="SAM" id="Phobius"/>
    </source>
</evidence>
<dbReference type="InterPro" id="IPR024977">
    <property type="entry name" value="Apc4-like_WD40_dom"/>
</dbReference>
<dbReference type="AlphaFoldDB" id="A9AW24"/>
<evidence type="ECO:0000313" key="6">
    <source>
        <dbReference type="EMBL" id="ABX03262.1"/>
    </source>
</evidence>
<dbReference type="InterPro" id="IPR019775">
    <property type="entry name" value="WD40_repeat_CS"/>
</dbReference>
<keyword evidence="4" id="KW-0472">Membrane</keyword>
<dbReference type="PROSITE" id="PS00678">
    <property type="entry name" value="WD_REPEATS_1"/>
    <property type="match status" value="1"/>
</dbReference>
<dbReference type="Gene3D" id="2.120.10.30">
    <property type="entry name" value="TolB, C-terminal domain"/>
    <property type="match status" value="1"/>
</dbReference>
<feature type="transmembrane region" description="Helical" evidence="4">
    <location>
        <begin position="121"/>
        <end position="142"/>
    </location>
</feature>
<keyword evidence="4" id="KW-1133">Transmembrane helix</keyword>
<dbReference type="InterPro" id="IPR011042">
    <property type="entry name" value="6-blade_b-propeller_TolB-like"/>
</dbReference>
<evidence type="ECO:0000256" key="3">
    <source>
        <dbReference type="PROSITE-ProRule" id="PRU00221"/>
    </source>
</evidence>
<keyword evidence="1 3" id="KW-0853">WD repeat</keyword>
<feature type="transmembrane region" description="Helical" evidence="4">
    <location>
        <begin position="148"/>
        <end position="169"/>
    </location>
</feature>
<accession>A9AW24</accession>
<proteinExistence type="predicted"/>
<dbReference type="STRING" id="316274.Haur_0614"/>
<dbReference type="BioCyc" id="HAUR316274:GHYA-623-MONOMER"/>
<dbReference type="SUPFAM" id="SSF50978">
    <property type="entry name" value="WD40 repeat-like"/>
    <property type="match status" value="1"/>
</dbReference>
<evidence type="ECO:0000256" key="2">
    <source>
        <dbReference type="ARBA" id="ARBA00022737"/>
    </source>
</evidence>
<evidence type="ECO:0000259" key="5">
    <source>
        <dbReference type="Pfam" id="PF12894"/>
    </source>
</evidence>
<dbReference type="Proteomes" id="UP000000787">
    <property type="component" value="Chromosome"/>
</dbReference>
<dbReference type="InterPro" id="IPR001680">
    <property type="entry name" value="WD40_rpt"/>
</dbReference>
<feature type="transmembrane region" description="Helical" evidence="4">
    <location>
        <begin position="5"/>
        <end position="22"/>
    </location>
</feature>
<dbReference type="eggNOG" id="COG2319">
    <property type="taxonomic scope" value="Bacteria"/>
</dbReference>
<name>A9AW24_HERA2</name>
<dbReference type="Pfam" id="PF12894">
    <property type="entry name" value="ANAPC4_WD40"/>
    <property type="match status" value="1"/>
</dbReference>
<evidence type="ECO:0000256" key="1">
    <source>
        <dbReference type="ARBA" id="ARBA00022574"/>
    </source>
</evidence>
<protein>
    <submittedName>
        <fullName evidence="6">WD-40 repeat protein</fullName>
    </submittedName>
</protein>
<feature type="repeat" description="WD" evidence="3">
    <location>
        <begin position="477"/>
        <end position="518"/>
    </location>
</feature>
<dbReference type="SMART" id="SM00320">
    <property type="entry name" value="WD40"/>
    <property type="match status" value="4"/>
</dbReference>
<keyword evidence="4" id="KW-0812">Transmembrane</keyword>
<feature type="repeat" description="WD" evidence="3">
    <location>
        <begin position="423"/>
        <end position="464"/>
    </location>
</feature>
<dbReference type="PROSITE" id="PS50294">
    <property type="entry name" value="WD_REPEATS_REGION"/>
    <property type="match status" value="1"/>
</dbReference>
<dbReference type="PANTHER" id="PTHR19848:SF8">
    <property type="entry name" value="F-BOX AND WD REPEAT DOMAIN CONTAINING 7"/>
    <property type="match status" value="1"/>
</dbReference>
<dbReference type="InterPro" id="IPR015943">
    <property type="entry name" value="WD40/YVTN_repeat-like_dom_sf"/>
</dbReference>